<dbReference type="InterPro" id="IPR011629">
    <property type="entry name" value="CobW-like_C"/>
</dbReference>
<gene>
    <name evidence="8" type="ORF">WA1_13095</name>
</gene>
<keyword evidence="1" id="KW-0547">Nucleotide-binding</keyword>
<evidence type="ECO:0000256" key="4">
    <source>
        <dbReference type="ARBA" id="ARBA00034320"/>
    </source>
</evidence>
<dbReference type="PANTHER" id="PTHR13748">
    <property type="entry name" value="COBW-RELATED"/>
    <property type="match status" value="1"/>
</dbReference>
<accession>A0A139XEF5</accession>
<comment type="caution">
    <text evidence="8">The sequence shown here is derived from an EMBL/GenBank/DDBJ whole genome shotgun (WGS) entry which is preliminary data.</text>
</comment>
<dbReference type="Gene3D" id="3.40.50.300">
    <property type="entry name" value="P-loop containing nucleotide triphosphate hydrolases"/>
    <property type="match status" value="1"/>
</dbReference>
<comment type="similarity">
    <text evidence="4">Belongs to the SIMIBI class G3E GTPase family. ZNG1 subfamily.</text>
</comment>
<evidence type="ECO:0000256" key="1">
    <source>
        <dbReference type="ARBA" id="ARBA00022741"/>
    </source>
</evidence>
<name>A0A139XEF5_9CYAN</name>
<sequence>MTQLTAPTSNSSLDIPKQGMPVTIITGFLGSGKTTLLNQILNTKQDLKVAVLVNEFGDINIDSQLLVSLEQDMVELSNGCICCTINDSLVDAVYRVLEREDRIDYLVIETTGVADPLPIILTFLGTELRDLTNLDSIITVVDAEGFDSNHFDSEAALKQITYGDIILLNKTDLVTPEKLKEVENFINDVKFGAKILHTKYGEVALPLILGVGLTPTDEYTANVAEDTHEHEHHHDHDHEHHHEHEHHEHHSHHLENDGFVSISFQADRPFDVHKFESFLTEELPQEVFRAKGILWFSDSELRHIFQMSGLRYNLHADGWLTPPKNQVVFIGRKLDISQIHLPLYKYLV</sequence>
<evidence type="ECO:0000259" key="7">
    <source>
        <dbReference type="SMART" id="SM00833"/>
    </source>
</evidence>
<evidence type="ECO:0000313" key="8">
    <source>
        <dbReference type="EMBL" id="KYC43033.1"/>
    </source>
</evidence>
<dbReference type="EMBL" id="ANNX02000016">
    <property type="protein sequence ID" value="KYC43033.1"/>
    <property type="molecule type" value="Genomic_DNA"/>
</dbReference>
<dbReference type="SUPFAM" id="SSF52540">
    <property type="entry name" value="P-loop containing nucleoside triphosphate hydrolases"/>
    <property type="match status" value="1"/>
</dbReference>
<dbReference type="RefSeq" id="WP_017745192.1">
    <property type="nucleotide sequence ID" value="NZ_KQ976354.1"/>
</dbReference>
<organism evidence="8 9">
    <name type="scientific">Scytonema hofmannii PCC 7110</name>
    <dbReference type="NCBI Taxonomy" id="128403"/>
    <lineage>
        <taxon>Bacteria</taxon>
        <taxon>Bacillati</taxon>
        <taxon>Cyanobacteriota</taxon>
        <taxon>Cyanophyceae</taxon>
        <taxon>Nostocales</taxon>
        <taxon>Scytonemataceae</taxon>
        <taxon>Scytonema</taxon>
    </lineage>
</organism>
<evidence type="ECO:0000256" key="6">
    <source>
        <dbReference type="SAM" id="MobiDB-lite"/>
    </source>
</evidence>
<dbReference type="InterPro" id="IPR036627">
    <property type="entry name" value="CobW-likC_sf"/>
</dbReference>
<proteinExistence type="inferred from homology"/>
<dbReference type="SUPFAM" id="SSF90002">
    <property type="entry name" value="Hypothetical protein YjiA, C-terminal domain"/>
    <property type="match status" value="1"/>
</dbReference>
<reference evidence="8 9" key="1">
    <citation type="journal article" date="2013" name="Genome Biol. Evol.">
        <title>Genomes of Stigonematalean cyanobacteria (subsection V) and the evolution of oxygenic photosynthesis from prokaryotes to plastids.</title>
        <authorList>
            <person name="Dagan T."/>
            <person name="Roettger M."/>
            <person name="Stucken K."/>
            <person name="Landan G."/>
            <person name="Koch R."/>
            <person name="Major P."/>
            <person name="Gould S.B."/>
            <person name="Goremykin V.V."/>
            <person name="Rippka R."/>
            <person name="Tandeau de Marsac N."/>
            <person name="Gugger M."/>
            <person name="Lockhart P.J."/>
            <person name="Allen J.F."/>
            <person name="Brune I."/>
            <person name="Maus I."/>
            <person name="Puhler A."/>
            <person name="Martin W.F."/>
        </authorList>
    </citation>
    <scope>NUCLEOTIDE SEQUENCE [LARGE SCALE GENOMIC DNA]</scope>
    <source>
        <strain evidence="8 9">PCC 7110</strain>
    </source>
</reference>
<comment type="catalytic activity">
    <reaction evidence="5">
        <text>GTP + H2O = GDP + phosphate + H(+)</text>
        <dbReference type="Rhea" id="RHEA:19669"/>
        <dbReference type="ChEBI" id="CHEBI:15377"/>
        <dbReference type="ChEBI" id="CHEBI:15378"/>
        <dbReference type="ChEBI" id="CHEBI:37565"/>
        <dbReference type="ChEBI" id="CHEBI:43474"/>
        <dbReference type="ChEBI" id="CHEBI:58189"/>
    </reaction>
    <physiologicalReaction direction="left-to-right" evidence="5">
        <dbReference type="Rhea" id="RHEA:19670"/>
    </physiologicalReaction>
</comment>
<dbReference type="InterPro" id="IPR051316">
    <property type="entry name" value="Zinc-reg_GTPase_activator"/>
</dbReference>
<keyword evidence="2" id="KW-0378">Hydrolase</keyword>
<feature type="region of interest" description="Disordered" evidence="6">
    <location>
        <begin position="226"/>
        <end position="252"/>
    </location>
</feature>
<dbReference type="STRING" id="128403.WA1_13095"/>
<protein>
    <submittedName>
        <fullName evidence="8">Cobalamin biosynthesis protein CobW</fullName>
    </submittedName>
</protein>
<evidence type="ECO:0000313" key="9">
    <source>
        <dbReference type="Proteomes" id="UP000076925"/>
    </source>
</evidence>
<dbReference type="GO" id="GO:0016787">
    <property type="term" value="F:hydrolase activity"/>
    <property type="evidence" value="ECO:0007669"/>
    <property type="project" value="UniProtKB-KW"/>
</dbReference>
<dbReference type="Pfam" id="PF02492">
    <property type="entry name" value="cobW"/>
    <property type="match status" value="1"/>
</dbReference>
<dbReference type="Pfam" id="PF07683">
    <property type="entry name" value="CobW_C"/>
    <property type="match status" value="1"/>
</dbReference>
<dbReference type="InterPro" id="IPR027417">
    <property type="entry name" value="P-loop_NTPase"/>
</dbReference>
<dbReference type="AlphaFoldDB" id="A0A139XEF5"/>
<dbReference type="Gene3D" id="3.30.1220.10">
    <property type="entry name" value="CobW-like, C-terminal domain"/>
    <property type="match status" value="1"/>
</dbReference>
<evidence type="ECO:0000256" key="2">
    <source>
        <dbReference type="ARBA" id="ARBA00022801"/>
    </source>
</evidence>
<dbReference type="CDD" id="cd03112">
    <property type="entry name" value="CobW-like"/>
    <property type="match status" value="1"/>
</dbReference>
<dbReference type="Proteomes" id="UP000076925">
    <property type="component" value="Unassembled WGS sequence"/>
</dbReference>
<feature type="domain" description="CobW C-terminal" evidence="7">
    <location>
        <begin position="259"/>
        <end position="347"/>
    </location>
</feature>
<dbReference type="PANTHER" id="PTHR13748:SF59">
    <property type="entry name" value="COBW C-TERMINAL DOMAIN-CONTAINING PROTEIN"/>
    <property type="match status" value="1"/>
</dbReference>
<keyword evidence="9" id="KW-1185">Reference proteome</keyword>
<dbReference type="OrthoDB" id="504781at2"/>
<dbReference type="InterPro" id="IPR003495">
    <property type="entry name" value="CobW/HypB/UreG_nucleotide-bd"/>
</dbReference>
<dbReference type="GO" id="GO:0000166">
    <property type="term" value="F:nucleotide binding"/>
    <property type="evidence" value="ECO:0007669"/>
    <property type="project" value="UniProtKB-KW"/>
</dbReference>
<keyword evidence="3" id="KW-0143">Chaperone</keyword>
<evidence type="ECO:0000256" key="5">
    <source>
        <dbReference type="ARBA" id="ARBA00049117"/>
    </source>
</evidence>
<evidence type="ECO:0000256" key="3">
    <source>
        <dbReference type="ARBA" id="ARBA00023186"/>
    </source>
</evidence>
<dbReference type="SMART" id="SM00833">
    <property type="entry name" value="CobW_C"/>
    <property type="match status" value="1"/>
</dbReference>